<dbReference type="Pfam" id="PF06985">
    <property type="entry name" value="HET"/>
    <property type="match status" value="1"/>
</dbReference>
<name>A0A4Z1I3S9_9HELO</name>
<evidence type="ECO:0000256" key="1">
    <source>
        <dbReference type="SAM" id="MobiDB-lite"/>
    </source>
</evidence>
<feature type="region of interest" description="Disordered" evidence="1">
    <location>
        <begin position="1094"/>
        <end position="1133"/>
    </location>
</feature>
<dbReference type="PANTHER" id="PTHR33112">
    <property type="entry name" value="DOMAIN PROTEIN, PUTATIVE-RELATED"/>
    <property type="match status" value="1"/>
</dbReference>
<feature type="compositionally biased region" description="Basic and acidic residues" evidence="1">
    <location>
        <begin position="121"/>
        <end position="133"/>
    </location>
</feature>
<dbReference type="PANTHER" id="PTHR33112:SF16">
    <property type="entry name" value="HETEROKARYON INCOMPATIBILITY DOMAIN-CONTAINING PROTEIN"/>
    <property type="match status" value="1"/>
</dbReference>
<dbReference type="Proteomes" id="UP000297527">
    <property type="component" value="Unassembled WGS sequence"/>
</dbReference>
<feature type="region of interest" description="Disordered" evidence="1">
    <location>
        <begin position="94"/>
        <end position="133"/>
    </location>
</feature>
<dbReference type="EMBL" id="PQXN01000124">
    <property type="protein sequence ID" value="TGO53400.1"/>
    <property type="molecule type" value="Genomic_DNA"/>
</dbReference>
<dbReference type="InterPro" id="IPR010730">
    <property type="entry name" value="HET"/>
</dbReference>
<feature type="region of interest" description="Disordered" evidence="1">
    <location>
        <begin position="46"/>
        <end position="68"/>
    </location>
</feature>
<comment type="caution">
    <text evidence="3">The sequence shown here is derived from an EMBL/GenBank/DDBJ whole genome shotgun (WGS) entry which is preliminary data.</text>
</comment>
<evidence type="ECO:0000313" key="4">
    <source>
        <dbReference type="Proteomes" id="UP000297527"/>
    </source>
</evidence>
<protein>
    <recommendedName>
        <fullName evidence="2">Heterokaryon incompatibility domain-containing protein</fullName>
    </recommendedName>
</protein>
<sequence length="1495" mass="168392">MEASGSKNNRSPPGEVIWNASNDMFEFSDMEIESVDSEKAVIKQSIANESREGLKLPGGTENMQREDEEETPLMTFNDGYQDVFRFLGQIDEADQSVGQNGGPSLNDVRPLLNSEWGDSGEQQRKARQELNERDHNAVEYSKSLLDEGDTLVYVSYPGGITFYDFKGEPQPYKIYRASSDKLKALGSAKFSRMFEERPQYWARKRKGLLHYLPDSIRYVLDLTPLEEGDEAVELVSELSCSAGIRNWYLAEKRCGVEKHLVAGDDDIPGPAIVPAKTAEQFGLKVPVDGYIAFLSSRSRMNTPVNDKFVFTSLGRTVPKDDAFISDKSVQDSNMQRAIKNSLEDGHLFIGPSGSGPVGTAHHDFTEVAGSKKKVLDYCPIRHRFGVENLLRIIQGKAPKLDSAPKVWTLFVLAKYYECTSVVIDYITSWIMNGNNIKFLEVLPEASINIGLGLKSPMITRAAFSILVSEEALNVAARTFCEGLSRRAEYKYLRPREELDEDLWNVIQHASQDFCDRIQKTITDLLDERMAWFLELPEYRKICKFEDYCYKKKDKSKKDEAIYERRKSVIQQLLVNLRRFVRGKIITCLNQGLEVFEITMASKSQREAQWEVHAASGVESNEGPDANYIYNGLGDRERVLLPHFWRRLRDVYWEDDFESPKLNLYNPQLIRSGKSLVDRDNIRLINTCDLEIYVNDFNREVNLAVNKENYNPSSPSNPLPTIPPAETKSLDEERPNYAFMSAYNQDHAYHQARLASIRALELELAEFDEKTDDAASISSVSTKASTKPLLNLPLRSKADKVTVENGKDEYDLNAQPSTEVKERPKNSAPKILENFLQHMGHKSLNDYKAYRAAPLAGISYPDVETGSALLSKDTPNFTFANTSTPFSANSSPYQLSEPSHNFKLCCFLDELKSYTDHICHSMLSKSEGSENNMLTDTLLCLTDKEWQYLPLWAGGNDDGSGGVTSADVPPAYYANVGGLTPGVMYKGASGFVGVGTGMGSERNSSLDVKDGSARTETEMGVGSQVGSQIGIVGDDDGESDTGSVFSTGSYDMATMTPTGSGSESGFEIVSSGEDEGLESGDDFTIDGDGVSISEREMSDGEFDEEDRENENGKGKGKEIKDEMMDENEDGGEDDMDWTDQEDMELEDDWEGSFADFHTKKDLKLRIVYGTQVSAHRQYATLSHRWGKENMARLTVDNLSLWTQSIPTEVLSQTFQDAIRAVRRLRVKYLWIDSLCIIQEGDELADWKRKAPVMHEVNSNACFNICASWGPTLGGLFAKREPCTVQHATFEMPSKTGWQKKFFLVSSEKGDGAWDELVEDSALARRGWVFQERLLSPRNIYFCKDVILYECYEKRWSESMGLDVVPWKPVVDPNSVLTAIAGIAQQFIKIFEKDYVKQDVYVAGLWLSRLSLDMLWKSLISISYLKKHNLSSRPTYLTFSWISGYKVEIREDDLEGEDPDEKFVLPEVTCVKWRTHADPEKYVFTEDIIMPPSTPCI</sequence>
<feature type="compositionally biased region" description="Acidic residues" evidence="1">
    <location>
        <begin position="1122"/>
        <end position="1133"/>
    </location>
</feature>
<reference evidence="3 4" key="1">
    <citation type="submission" date="2017-12" db="EMBL/GenBank/DDBJ databases">
        <title>Comparative genomics of Botrytis spp.</title>
        <authorList>
            <person name="Valero-Jimenez C.A."/>
            <person name="Tapia P."/>
            <person name="Veloso J."/>
            <person name="Silva-Moreno E."/>
            <person name="Staats M."/>
            <person name="Valdes J.H."/>
            <person name="Van Kan J.A.L."/>
        </authorList>
    </citation>
    <scope>NUCLEOTIDE SEQUENCE [LARGE SCALE GENOMIC DNA]</scope>
    <source>
        <strain evidence="3 4">MUCL11595</strain>
    </source>
</reference>
<feature type="domain" description="Heterokaryon incompatibility" evidence="2">
    <location>
        <begin position="1177"/>
        <end position="1330"/>
    </location>
</feature>
<feature type="compositionally biased region" description="Acidic residues" evidence="1">
    <location>
        <begin position="1098"/>
        <end position="1107"/>
    </location>
</feature>
<proteinExistence type="predicted"/>
<organism evidence="3 4">
    <name type="scientific">Botryotinia convoluta</name>
    <dbReference type="NCBI Taxonomy" id="54673"/>
    <lineage>
        <taxon>Eukaryota</taxon>
        <taxon>Fungi</taxon>
        <taxon>Dikarya</taxon>
        <taxon>Ascomycota</taxon>
        <taxon>Pezizomycotina</taxon>
        <taxon>Leotiomycetes</taxon>
        <taxon>Helotiales</taxon>
        <taxon>Sclerotiniaceae</taxon>
        <taxon>Botryotinia</taxon>
    </lineage>
</organism>
<evidence type="ECO:0000259" key="2">
    <source>
        <dbReference type="Pfam" id="PF06985"/>
    </source>
</evidence>
<keyword evidence="4" id="KW-1185">Reference proteome</keyword>
<feature type="region of interest" description="Disordered" evidence="1">
    <location>
        <begin position="707"/>
        <end position="727"/>
    </location>
</feature>
<gene>
    <name evidence="3" type="ORF">BCON_0124g00180</name>
</gene>
<evidence type="ECO:0000313" key="3">
    <source>
        <dbReference type="EMBL" id="TGO53400.1"/>
    </source>
</evidence>
<dbReference type="OrthoDB" id="5371510at2759"/>
<accession>A0A4Z1I3S9</accession>
<feature type="compositionally biased region" description="Basic and acidic residues" evidence="1">
    <location>
        <begin position="1108"/>
        <end position="1121"/>
    </location>
</feature>